<dbReference type="GO" id="GO:0003700">
    <property type="term" value="F:DNA-binding transcription factor activity"/>
    <property type="evidence" value="ECO:0007669"/>
    <property type="project" value="TreeGrafter"/>
</dbReference>
<evidence type="ECO:0000313" key="6">
    <source>
        <dbReference type="EMBL" id="MBD8868062.1"/>
    </source>
</evidence>
<dbReference type="Proteomes" id="UP000616839">
    <property type="component" value="Unassembled WGS sequence"/>
</dbReference>
<accession>A0A927K109</accession>
<keyword evidence="1" id="KW-0805">Transcription regulation</keyword>
<dbReference type="GO" id="GO:0000976">
    <property type="term" value="F:transcription cis-regulatory region binding"/>
    <property type="evidence" value="ECO:0007669"/>
    <property type="project" value="TreeGrafter"/>
</dbReference>
<dbReference type="InterPro" id="IPR001647">
    <property type="entry name" value="HTH_TetR"/>
</dbReference>
<dbReference type="InterPro" id="IPR050109">
    <property type="entry name" value="HTH-type_TetR-like_transc_reg"/>
</dbReference>
<evidence type="ECO:0000313" key="7">
    <source>
        <dbReference type="Proteomes" id="UP000616839"/>
    </source>
</evidence>
<dbReference type="PROSITE" id="PS50977">
    <property type="entry name" value="HTH_TETR_2"/>
    <property type="match status" value="1"/>
</dbReference>
<dbReference type="AlphaFoldDB" id="A0A927K109"/>
<evidence type="ECO:0000256" key="3">
    <source>
        <dbReference type="ARBA" id="ARBA00023163"/>
    </source>
</evidence>
<dbReference type="Pfam" id="PF00440">
    <property type="entry name" value="TetR_N"/>
    <property type="match status" value="1"/>
</dbReference>
<evidence type="ECO:0000256" key="4">
    <source>
        <dbReference type="PROSITE-ProRule" id="PRU00335"/>
    </source>
</evidence>
<name>A0A927K109_9ACTN</name>
<evidence type="ECO:0000256" key="2">
    <source>
        <dbReference type="ARBA" id="ARBA00023125"/>
    </source>
</evidence>
<keyword evidence="2 4" id="KW-0238">DNA-binding</keyword>
<dbReference type="SUPFAM" id="SSF46689">
    <property type="entry name" value="Homeodomain-like"/>
    <property type="match status" value="1"/>
</dbReference>
<protein>
    <submittedName>
        <fullName evidence="6">TetR family transcriptional regulator</fullName>
    </submittedName>
</protein>
<dbReference type="InterPro" id="IPR009057">
    <property type="entry name" value="Homeodomain-like_sf"/>
</dbReference>
<keyword evidence="7" id="KW-1185">Reference proteome</keyword>
<gene>
    <name evidence="6" type="ORF">IE331_00345</name>
</gene>
<dbReference type="RefSeq" id="WP_192139410.1">
    <property type="nucleotide sequence ID" value="NZ_JACYXZ010000001.1"/>
</dbReference>
<feature type="DNA-binding region" description="H-T-H motif" evidence="4">
    <location>
        <begin position="33"/>
        <end position="52"/>
    </location>
</feature>
<organism evidence="6 7">
    <name type="scientific">Nocardioides donggukensis</name>
    <dbReference type="NCBI Taxonomy" id="2774019"/>
    <lineage>
        <taxon>Bacteria</taxon>
        <taxon>Bacillati</taxon>
        <taxon>Actinomycetota</taxon>
        <taxon>Actinomycetes</taxon>
        <taxon>Propionibacteriales</taxon>
        <taxon>Nocardioidaceae</taxon>
        <taxon>Nocardioides</taxon>
    </lineage>
</organism>
<dbReference type="PANTHER" id="PTHR30055">
    <property type="entry name" value="HTH-TYPE TRANSCRIPTIONAL REGULATOR RUTR"/>
    <property type="match status" value="1"/>
</dbReference>
<dbReference type="InterPro" id="IPR040611">
    <property type="entry name" value="AlkX_C"/>
</dbReference>
<evidence type="ECO:0000256" key="1">
    <source>
        <dbReference type="ARBA" id="ARBA00023015"/>
    </source>
</evidence>
<reference evidence="6" key="1">
    <citation type="submission" date="2020-09" db="EMBL/GenBank/DDBJ databases">
        <title>Nocardioides sp. strain MJB4 16S ribosomal RNA gene Genome sequencing and assembly.</title>
        <authorList>
            <person name="Kim I."/>
        </authorList>
    </citation>
    <scope>NUCLEOTIDE SEQUENCE</scope>
    <source>
        <strain evidence="6">MJB4</strain>
    </source>
</reference>
<dbReference type="Gene3D" id="1.10.357.10">
    <property type="entry name" value="Tetracycline Repressor, domain 2"/>
    <property type="match status" value="1"/>
</dbReference>
<feature type="domain" description="HTH tetR-type" evidence="5">
    <location>
        <begin position="10"/>
        <end position="70"/>
    </location>
</feature>
<dbReference type="PANTHER" id="PTHR30055:SF234">
    <property type="entry name" value="HTH-TYPE TRANSCRIPTIONAL REGULATOR BETI"/>
    <property type="match status" value="1"/>
</dbReference>
<comment type="caution">
    <text evidence="6">The sequence shown here is derived from an EMBL/GenBank/DDBJ whole genome shotgun (WGS) entry which is preliminary data.</text>
</comment>
<keyword evidence="3" id="KW-0804">Transcription</keyword>
<dbReference type="Pfam" id="PF18556">
    <property type="entry name" value="TetR_C_35"/>
    <property type="match status" value="1"/>
</dbReference>
<proteinExistence type="predicted"/>
<dbReference type="EMBL" id="JACYXZ010000001">
    <property type="protein sequence ID" value="MBD8868062.1"/>
    <property type="molecule type" value="Genomic_DNA"/>
</dbReference>
<evidence type="ECO:0000259" key="5">
    <source>
        <dbReference type="PROSITE" id="PS50977"/>
    </source>
</evidence>
<sequence>MPPPTGSVVLPLRERIVVAASTLTTTEGWSAVTMARLADEVGVSRQTVYNEIGGKPALAEAMTLHELDRFLTVVRGAFDTHADDVVEAIRAASRACLERAQDNRLLHAVVSATHGADTELLPLLTTHAESLLAVAKEVIAERLRPFDLGLDGRQLDAAIDMVVRVVLSHVMQPSATPAQTADDIAWIAARVLRR</sequence>